<dbReference type="AlphaFoldDB" id="A0A9P6CQN0"/>
<comment type="caution">
    <text evidence="3">The sequence shown here is derived from an EMBL/GenBank/DDBJ whole genome shotgun (WGS) entry which is preliminary data.</text>
</comment>
<dbReference type="Pfam" id="PF17667">
    <property type="entry name" value="Pkinase_fungal"/>
    <property type="match status" value="1"/>
</dbReference>
<dbReference type="Proteomes" id="UP000807469">
    <property type="component" value="Unassembled WGS sequence"/>
</dbReference>
<evidence type="ECO:0000256" key="1">
    <source>
        <dbReference type="SAM" id="MobiDB-lite"/>
    </source>
</evidence>
<dbReference type="OrthoDB" id="5569250at2759"/>
<feature type="compositionally biased region" description="Polar residues" evidence="1">
    <location>
        <begin position="8"/>
        <end position="19"/>
    </location>
</feature>
<feature type="compositionally biased region" description="Polar residues" evidence="1">
    <location>
        <begin position="750"/>
        <end position="764"/>
    </location>
</feature>
<keyword evidence="4" id="KW-1185">Reference proteome</keyword>
<dbReference type="InterPro" id="IPR040976">
    <property type="entry name" value="Pkinase_fungal"/>
</dbReference>
<gene>
    <name evidence="3" type="ORF">BDN70DRAFT_995968</name>
</gene>
<protein>
    <recommendedName>
        <fullName evidence="2">Fungal-type protein kinase domain-containing protein</fullName>
    </recommendedName>
</protein>
<organism evidence="3 4">
    <name type="scientific">Pholiota conissans</name>
    <dbReference type="NCBI Taxonomy" id="109636"/>
    <lineage>
        <taxon>Eukaryota</taxon>
        <taxon>Fungi</taxon>
        <taxon>Dikarya</taxon>
        <taxon>Basidiomycota</taxon>
        <taxon>Agaricomycotina</taxon>
        <taxon>Agaricomycetes</taxon>
        <taxon>Agaricomycetidae</taxon>
        <taxon>Agaricales</taxon>
        <taxon>Agaricineae</taxon>
        <taxon>Strophariaceae</taxon>
        <taxon>Pholiota</taxon>
    </lineage>
</organism>
<name>A0A9P6CQN0_9AGAR</name>
<feature type="region of interest" description="Disordered" evidence="1">
    <location>
        <begin position="747"/>
        <end position="793"/>
    </location>
</feature>
<dbReference type="EMBL" id="MU155309">
    <property type="protein sequence ID" value="KAF9476031.1"/>
    <property type="molecule type" value="Genomic_DNA"/>
</dbReference>
<reference evidence="3" key="1">
    <citation type="submission" date="2020-11" db="EMBL/GenBank/DDBJ databases">
        <authorList>
            <consortium name="DOE Joint Genome Institute"/>
            <person name="Ahrendt S."/>
            <person name="Riley R."/>
            <person name="Andreopoulos W."/>
            <person name="Labutti K."/>
            <person name="Pangilinan J."/>
            <person name="Ruiz-Duenas F.J."/>
            <person name="Barrasa J.M."/>
            <person name="Sanchez-Garcia M."/>
            <person name="Camarero S."/>
            <person name="Miyauchi S."/>
            <person name="Serrano A."/>
            <person name="Linde D."/>
            <person name="Babiker R."/>
            <person name="Drula E."/>
            <person name="Ayuso-Fernandez I."/>
            <person name="Pacheco R."/>
            <person name="Padilla G."/>
            <person name="Ferreira P."/>
            <person name="Barriuso J."/>
            <person name="Kellner H."/>
            <person name="Castanera R."/>
            <person name="Alfaro M."/>
            <person name="Ramirez L."/>
            <person name="Pisabarro A.G."/>
            <person name="Kuo A."/>
            <person name="Tritt A."/>
            <person name="Lipzen A."/>
            <person name="He G."/>
            <person name="Yan M."/>
            <person name="Ng V."/>
            <person name="Cullen D."/>
            <person name="Martin F."/>
            <person name="Rosso M.-N."/>
            <person name="Henrissat B."/>
            <person name="Hibbett D."/>
            <person name="Martinez A.T."/>
            <person name="Grigoriev I.V."/>
        </authorList>
    </citation>
    <scope>NUCLEOTIDE SEQUENCE</scope>
    <source>
        <strain evidence="3">CIRM-BRFM 674</strain>
    </source>
</reference>
<evidence type="ECO:0000313" key="3">
    <source>
        <dbReference type="EMBL" id="KAF9476031.1"/>
    </source>
</evidence>
<feature type="domain" description="Fungal-type protein kinase" evidence="2">
    <location>
        <begin position="356"/>
        <end position="623"/>
    </location>
</feature>
<accession>A0A9P6CQN0</accession>
<feature type="region of interest" description="Disordered" evidence="1">
    <location>
        <begin position="1"/>
        <end position="27"/>
    </location>
</feature>
<evidence type="ECO:0000313" key="4">
    <source>
        <dbReference type="Proteomes" id="UP000807469"/>
    </source>
</evidence>
<evidence type="ECO:0000259" key="2">
    <source>
        <dbReference type="Pfam" id="PF17667"/>
    </source>
</evidence>
<sequence>MTTPPPSEGSKTVSANGSSPVKRDGIAPHAPHIRKEVQQFALPSAAETIQIQVETSTQFWEELKYDATSFNQHRILDMDPKDDFETYMNKISKKIRREYHPDLKTRLFYDTGSIFPRDHPTSTECRPDYVAAVSPAPDKTFHWAALDATVEIHSSGTSEKKGIHQAIVYTYYLLQARPDRISVPGMYVDEEGIVLIITSATGVKRSGLLKLTETQDARLLHAFVNRLYKPHQSMVDPTISSRYDVGLKRYVFDITLKIPKSPTGYDECQCIGYTILFAQGSFGQRTHVFVNEQSPASVNGRPIPVIKDQYRHPGHRFTEAEIIEYLHEGEEIPGVVHIAHSELVVWKDGSLVSSGERRKTRICMVECGELLMDLKTPKEVLMTIYDLLEVTRFMYFKRKILHRDISQGNVLCLKSVAAQTSTSALDKANEAASIDNDKSSADETGKAEHTFCSIRHLLDTSVDPYATSMLLVDFDRGEILDKKEDSQRETRRMRLGRNDLERHAKVVTLEQAPSAKAPQAAGARGLAPSLQSAQRTNVFMAQAVRMGGPHGVTKRYNVYQPAPKLSDLAHAAYAKVHPGRLTRFPTSDNDDDAIHNARVGRKSTDSWRHELYHDAESAYWLLLRWAVLASPNDKREMPPGLWEPLNGTGADSRSSVLGVDTLDPAYSALESLLRDLGSVLRDDIFWATEAPFTHPEFIHEVLQRHLLNFIFENQNEPFLTLPKAANSRQPNPTGGVPLSIPQTHARRATALQTPSLFATNSSTASKREIAEVEPEAEPQEGPSKKSKRSKAKK</sequence>
<proteinExistence type="predicted"/>
<feature type="compositionally biased region" description="Basic residues" evidence="1">
    <location>
        <begin position="784"/>
        <end position="793"/>
    </location>
</feature>